<evidence type="ECO:0000256" key="2">
    <source>
        <dbReference type="SAM" id="Phobius"/>
    </source>
</evidence>
<keyword evidence="2" id="KW-0472">Membrane</keyword>
<feature type="region of interest" description="Disordered" evidence="1">
    <location>
        <begin position="82"/>
        <end position="103"/>
    </location>
</feature>
<organism evidence="4 5">
    <name type="scientific">Thalassospira profundimaris</name>
    <dbReference type="NCBI Taxonomy" id="502049"/>
    <lineage>
        <taxon>Bacteria</taxon>
        <taxon>Pseudomonadati</taxon>
        <taxon>Pseudomonadota</taxon>
        <taxon>Alphaproteobacteria</taxon>
        <taxon>Rhodospirillales</taxon>
        <taxon>Thalassospiraceae</taxon>
        <taxon>Thalassospira</taxon>
    </lineage>
</organism>
<comment type="caution">
    <text evidence="4">The sequence shown here is derived from an EMBL/GenBank/DDBJ whole genome shotgun (WGS) entry which is preliminary data.</text>
</comment>
<feature type="compositionally biased region" description="Low complexity" evidence="1">
    <location>
        <begin position="88"/>
        <end position="103"/>
    </location>
</feature>
<sequence length="103" mass="11483">MKLFRSRRFDASHRHRQIYSAYEIAYSAVDLLAAVLFIVGSFLFLDDETVTAGTWLFIIGSVFFAARPAVRLARELHLAGLGDEETGNSSNNQSPEQESATRS</sequence>
<keyword evidence="2" id="KW-1133">Transmembrane helix</keyword>
<feature type="transmembrane region" description="Helical" evidence="2">
    <location>
        <begin position="21"/>
        <end position="44"/>
    </location>
</feature>
<gene>
    <name evidence="4" type="ORF">TH6_10510</name>
</gene>
<dbReference type="AlphaFoldDB" id="A0A367VCI6"/>
<name>A0A367VCI6_9PROT</name>
<evidence type="ECO:0000313" key="5">
    <source>
        <dbReference type="Proteomes" id="UP000253061"/>
    </source>
</evidence>
<evidence type="ECO:0000259" key="3">
    <source>
        <dbReference type="Pfam" id="PF14145"/>
    </source>
</evidence>
<keyword evidence="2" id="KW-0812">Transmembrane</keyword>
<feature type="transmembrane region" description="Helical" evidence="2">
    <location>
        <begin position="50"/>
        <end position="70"/>
    </location>
</feature>
<dbReference type="Pfam" id="PF14145">
    <property type="entry name" value="YrhK"/>
    <property type="match status" value="1"/>
</dbReference>
<dbReference type="RefSeq" id="WP_062956010.1">
    <property type="nucleotide sequence ID" value="NZ_JPWB01000004.1"/>
</dbReference>
<evidence type="ECO:0000256" key="1">
    <source>
        <dbReference type="SAM" id="MobiDB-lite"/>
    </source>
</evidence>
<dbReference type="InterPro" id="IPR025424">
    <property type="entry name" value="YrhK_domain"/>
</dbReference>
<proteinExistence type="predicted"/>
<evidence type="ECO:0000313" key="4">
    <source>
        <dbReference type="EMBL" id="RCK22102.1"/>
    </source>
</evidence>
<protein>
    <submittedName>
        <fullName evidence="4">Cobalamin biosynthesis protein CobQ</fullName>
    </submittedName>
</protein>
<reference evidence="4 5" key="1">
    <citation type="submission" date="2014-07" db="EMBL/GenBank/DDBJ databases">
        <title>Draft genome sequence of Thalassospira profundimaris R8-17.</title>
        <authorList>
            <person name="Lai Q."/>
            <person name="Shao Z."/>
        </authorList>
    </citation>
    <scope>NUCLEOTIDE SEQUENCE [LARGE SCALE GENOMIC DNA]</scope>
    <source>
        <strain evidence="4 5">R8-17</strain>
    </source>
</reference>
<accession>A0A367VCI6</accession>
<feature type="domain" description="YrhK" evidence="3">
    <location>
        <begin position="22"/>
        <end position="75"/>
    </location>
</feature>
<dbReference type="EMBL" id="JPWB01000004">
    <property type="protein sequence ID" value="RCK22102.1"/>
    <property type="molecule type" value="Genomic_DNA"/>
</dbReference>
<dbReference type="Proteomes" id="UP000253061">
    <property type="component" value="Unassembled WGS sequence"/>
</dbReference>